<reference evidence="1" key="1">
    <citation type="journal article" date="2018" name="Genome Biol.">
        <title>SKESA: strategic k-mer extension for scrupulous assemblies.</title>
        <authorList>
            <person name="Souvorov A."/>
            <person name="Agarwala R."/>
            <person name="Lipman D.J."/>
        </authorList>
    </citation>
    <scope>NUCLEOTIDE SEQUENCE</scope>
    <source>
        <strain evidence="1">C8</strain>
    </source>
</reference>
<dbReference type="RefSeq" id="WP_004456582.1">
    <property type="nucleotide sequence ID" value="NZ_CATNXJ010000012.1"/>
</dbReference>
<dbReference type="AlphaFoldDB" id="A0A8H9QYH9"/>
<comment type="caution">
    <text evidence="1">The sequence shown here is derived from an EMBL/GenBank/DDBJ whole genome shotgun (WGS) entry which is preliminary data.</text>
</comment>
<accession>A0A8H9QYH9</accession>
<sequence length="51" mass="6042">MESNFITEYLEGLVAYDKVTAIAKLSKRFNLELEKATKLYNAWRREWCKGI</sequence>
<protein>
    <submittedName>
        <fullName evidence="1">Uncharacterized protein</fullName>
    </submittedName>
</protein>
<evidence type="ECO:0000313" key="1">
    <source>
        <dbReference type="EMBL" id="HAT4308306.1"/>
    </source>
</evidence>
<proteinExistence type="predicted"/>
<organism evidence="1">
    <name type="scientific">Clostridium perfringens</name>
    <dbReference type="NCBI Taxonomy" id="1502"/>
    <lineage>
        <taxon>Bacteria</taxon>
        <taxon>Bacillati</taxon>
        <taxon>Bacillota</taxon>
        <taxon>Clostridia</taxon>
        <taxon>Eubacteriales</taxon>
        <taxon>Clostridiaceae</taxon>
        <taxon>Clostridium</taxon>
    </lineage>
</organism>
<dbReference type="EMBL" id="DACTCB010000011">
    <property type="protein sequence ID" value="HAT4308306.1"/>
    <property type="molecule type" value="Genomic_DNA"/>
</dbReference>
<dbReference type="Proteomes" id="UP000859547">
    <property type="component" value="Unassembled WGS sequence"/>
</dbReference>
<name>A0A8H9QYH9_CLOPF</name>
<reference evidence="1" key="2">
    <citation type="submission" date="2020-07" db="EMBL/GenBank/DDBJ databases">
        <authorList>
            <consortium name="NCBI Pathogen Detection Project"/>
        </authorList>
    </citation>
    <scope>NUCLEOTIDE SEQUENCE</scope>
    <source>
        <strain evidence="1">C8</strain>
    </source>
</reference>
<gene>
    <name evidence="1" type="ORF">I9080_002116</name>
</gene>